<reference evidence="1" key="1">
    <citation type="submission" date="2022-07" db="EMBL/GenBank/DDBJ databases">
        <title>Genetic diversity of Erwinia pyrifoliae.</title>
        <authorList>
            <person name="Park D.S."/>
            <person name="Ham H."/>
        </authorList>
    </citation>
    <scope>NUCLEOTIDE SEQUENCE</scope>
    <source>
        <strain evidence="1">CP201486</strain>
    </source>
</reference>
<dbReference type="Proteomes" id="UP001058553">
    <property type="component" value="Chromosome"/>
</dbReference>
<evidence type="ECO:0000313" key="1">
    <source>
        <dbReference type="EMBL" id="UWS32885.1"/>
    </source>
</evidence>
<protein>
    <submittedName>
        <fullName evidence="1">Uncharacterized protein</fullName>
    </submittedName>
</protein>
<accession>A0ABY5X6X6</accession>
<dbReference type="EMBL" id="CP103445">
    <property type="protein sequence ID" value="UWS32885.1"/>
    <property type="molecule type" value="Genomic_DNA"/>
</dbReference>
<gene>
    <name evidence="1" type="ORF">NYP84_14890</name>
</gene>
<keyword evidence="2" id="KW-1185">Reference proteome</keyword>
<dbReference type="RefSeq" id="WP_259825780.1">
    <property type="nucleotide sequence ID" value="NZ_CP103445.1"/>
</dbReference>
<sequence length="358" mass="40984">MSIKYGFDFPLKSAFTQEDVQQRFWKCLYTSADHQMLHYWVLLPQRVQPAELAPVSFPEVGLTNIGRYITNDESPYLEVWAAYQHCRWEMNASDWLFNRLALMGEKVLHQRIIENPSGSGSFADVLTLKTHSSGDEVISRYTVQKDYNPKDGGGNYFLLKASCAARDYAALASDIFAIVVSWDLLHRSNLPTAELLTPVELNNTSSFKIPASWKAKGIADNRLVVEHTLDNINYGVVNIYFYPKESYQSPNDVYRDSTVRFHQQDNGVTLAANEMEIVANEVNEASSDVFYTCTGEIFSAKENMRAFYQMVIFKQSGLWCYAELVGKHINCKDYHYEENKRCLELILSTMEIIKSDTE</sequence>
<evidence type="ECO:0000313" key="2">
    <source>
        <dbReference type="Proteomes" id="UP001058553"/>
    </source>
</evidence>
<proteinExistence type="predicted"/>
<name>A0ABY5X6X6_ERWPY</name>
<organism evidence="1 2">
    <name type="scientific">Erwinia pyrifoliae</name>
    <dbReference type="NCBI Taxonomy" id="79967"/>
    <lineage>
        <taxon>Bacteria</taxon>
        <taxon>Pseudomonadati</taxon>
        <taxon>Pseudomonadota</taxon>
        <taxon>Gammaproteobacteria</taxon>
        <taxon>Enterobacterales</taxon>
        <taxon>Erwiniaceae</taxon>
        <taxon>Erwinia</taxon>
    </lineage>
</organism>